<evidence type="ECO:0000313" key="2">
    <source>
        <dbReference type="Proteomes" id="UP001603857"/>
    </source>
</evidence>
<organism evidence="1 2">
    <name type="scientific">Flemingia macrophylla</name>
    <dbReference type="NCBI Taxonomy" id="520843"/>
    <lineage>
        <taxon>Eukaryota</taxon>
        <taxon>Viridiplantae</taxon>
        <taxon>Streptophyta</taxon>
        <taxon>Embryophyta</taxon>
        <taxon>Tracheophyta</taxon>
        <taxon>Spermatophyta</taxon>
        <taxon>Magnoliopsida</taxon>
        <taxon>eudicotyledons</taxon>
        <taxon>Gunneridae</taxon>
        <taxon>Pentapetalae</taxon>
        <taxon>rosids</taxon>
        <taxon>fabids</taxon>
        <taxon>Fabales</taxon>
        <taxon>Fabaceae</taxon>
        <taxon>Papilionoideae</taxon>
        <taxon>50 kb inversion clade</taxon>
        <taxon>NPAAA clade</taxon>
        <taxon>indigoferoid/millettioid clade</taxon>
        <taxon>Phaseoleae</taxon>
        <taxon>Flemingia</taxon>
    </lineage>
</organism>
<accession>A0ABD1MPT8</accession>
<name>A0ABD1MPT8_9FABA</name>
<reference evidence="1 2" key="1">
    <citation type="submission" date="2024-08" db="EMBL/GenBank/DDBJ databases">
        <title>Insights into the chromosomal genome structure of Flemingia macrophylla.</title>
        <authorList>
            <person name="Ding Y."/>
            <person name="Zhao Y."/>
            <person name="Bi W."/>
            <person name="Wu M."/>
            <person name="Zhao G."/>
            <person name="Gong Y."/>
            <person name="Li W."/>
            <person name="Zhang P."/>
        </authorList>
    </citation>
    <scope>NUCLEOTIDE SEQUENCE [LARGE SCALE GENOMIC DNA]</scope>
    <source>
        <strain evidence="1">DYQJB</strain>
        <tissue evidence="1">Leaf</tissue>
    </source>
</reference>
<sequence>MRIYIDQTREFRQKKEKWRCKQAPYQSLRKHPPNLGKVEKHTRSVSDSYVASTNAKHGAFPLNLSFSLTKSVSRC</sequence>
<comment type="caution">
    <text evidence="1">The sequence shown here is derived from an EMBL/GenBank/DDBJ whole genome shotgun (WGS) entry which is preliminary data.</text>
</comment>
<dbReference type="AlphaFoldDB" id="A0ABD1MPT8"/>
<proteinExistence type="predicted"/>
<protein>
    <submittedName>
        <fullName evidence="1">Uncharacterized protein</fullName>
    </submittedName>
</protein>
<dbReference type="Proteomes" id="UP001603857">
    <property type="component" value="Unassembled WGS sequence"/>
</dbReference>
<evidence type="ECO:0000313" key="1">
    <source>
        <dbReference type="EMBL" id="KAL2337822.1"/>
    </source>
</evidence>
<dbReference type="EMBL" id="JBGMDY010000004">
    <property type="protein sequence ID" value="KAL2337822.1"/>
    <property type="molecule type" value="Genomic_DNA"/>
</dbReference>
<gene>
    <name evidence="1" type="ORF">Fmac_012268</name>
</gene>
<keyword evidence="2" id="KW-1185">Reference proteome</keyword>